<dbReference type="InterPro" id="IPR004381">
    <property type="entry name" value="Glycerate_kinase"/>
</dbReference>
<dbReference type="InterPro" id="IPR036129">
    <property type="entry name" value="Glycerate_kinase_sf"/>
</dbReference>
<dbReference type="GO" id="GO:0031388">
    <property type="term" value="P:organic acid phosphorylation"/>
    <property type="evidence" value="ECO:0007669"/>
    <property type="project" value="UniProtKB-UniRule"/>
</dbReference>
<dbReference type="SUPFAM" id="SSF110738">
    <property type="entry name" value="Glycerate kinase I"/>
    <property type="match status" value="1"/>
</dbReference>
<keyword evidence="3 4" id="KW-0418">Kinase</keyword>
<dbReference type="Pfam" id="PF02595">
    <property type="entry name" value="Gly_kinase"/>
    <property type="match status" value="1"/>
</dbReference>
<dbReference type="EMBL" id="BKZQ01000036">
    <property type="protein sequence ID" value="GER71104.1"/>
    <property type="molecule type" value="Genomic_DNA"/>
</dbReference>
<dbReference type="InterPro" id="IPR018193">
    <property type="entry name" value="Glyc_kinase_flavodox-like_fold"/>
</dbReference>
<dbReference type="Gene3D" id="3.40.50.10350">
    <property type="entry name" value="Glycerate kinase, domain 1"/>
    <property type="match status" value="1"/>
</dbReference>
<comment type="caution">
    <text evidence="5">The sequence shown here is derived from an EMBL/GenBank/DDBJ whole genome shotgun (WGS) entry which is preliminary data.</text>
</comment>
<gene>
    <name evidence="5" type="ORF">BpJC7_24070</name>
</gene>
<dbReference type="PIRSF" id="PIRSF006078">
    <property type="entry name" value="GlxK"/>
    <property type="match status" value="1"/>
</dbReference>
<evidence type="ECO:0000313" key="5">
    <source>
        <dbReference type="EMBL" id="GER71104.1"/>
    </source>
</evidence>
<evidence type="ECO:0000256" key="2">
    <source>
        <dbReference type="ARBA" id="ARBA00022679"/>
    </source>
</evidence>
<dbReference type="GO" id="GO:0008887">
    <property type="term" value="F:glycerate kinase activity"/>
    <property type="evidence" value="ECO:0007669"/>
    <property type="project" value="UniProtKB-UniRule"/>
</dbReference>
<evidence type="ECO:0000313" key="6">
    <source>
        <dbReference type="Proteomes" id="UP000391919"/>
    </source>
</evidence>
<sequence>MSKSKIVIAADSFKGSASSMEVENFIEKGIRRVAVNVEIVKIPIADGGEGTVDSLVSACKGKYVYEKVTGPLGNKVKAKYGMLYGNTAIIEMAEASGLQYVDKTTMNPFKTTTYGTGELIRSALGRGAKTIYVGLGGSATNDGGAGMAEALGVSFKDKKGREIRLGAEGVNEIETIDVSHLDPRFADVEIIGLTDVTNPLCGKNGASFIYGPQKGAKAEDLPMLDGILFRYAEKIKEQLGMDVADAKGAGAAGGLGAGLLAFCGAKLERGIAKVLELVNLEQHVKDADLVITGEGKIDNQSVNGKAPIGVAQLAKKYGIPVIAVAGSADDDLQAVYEHGIDLVIDAVPKPIALNEAIANAEKLITNAGETAYRAFCLAKRAEK</sequence>
<dbReference type="Proteomes" id="UP000391919">
    <property type="component" value="Unassembled WGS sequence"/>
</dbReference>
<accession>A0A5J4JPY8</accession>
<proteinExistence type="inferred from homology"/>
<dbReference type="NCBIfam" id="TIGR00045">
    <property type="entry name" value="glycerate kinase"/>
    <property type="match status" value="1"/>
</dbReference>
<protein>
    <submittedName>
        <fullName evidence="5">Glycerate kinase</fullName>
    </submittedName>
</protein>
<dbReference type="PANTHER" id="PTHR21599">
    <property type="entry name" value="GLYCERATE KINASE"/>
    <property type="match status" value="1"/>
</dbReference>
<dbReference type="InterPro" id="IPR018197">
    <property type="entry name" value="Glycerate_kinase_RE-like"/>
</dbReference>
<name>A0A5J4JPY8_9BACI</name>
<reference evidence="5 6" key="1">
    <citation type="submission" date="2019-09" db="EMBL/GenBank/DDBJ databases">
        <title>Draft genome sequence of Bacillus sp. JC-7.</title>
        <authorList>
            <person name="Tanaka N."/>
            <person name="Shiwa Y."/>
            <person name="Fujita N."/>
            <person name="Tanasupawat S."/>
        </authorList>
    </citation>
    <scope>NUCLEOTIDE SEQUENCE [LARGE SCALE GENOMIC DNA]</scope>
    <source>
        <strain evidence="5 6">JC-7</strain>
    </source>
</reference>
<keyword evidence="6" id="KW-1185">Reference proteome</keyword>
<dbReference type="Gene3D" id="3.90.1510.10">
    <property type="entry name" value="Glycerate kinase, domain 2"/>
    <property type="match status" value="1"/>
</dbReference>
<dbReference type="AlphaFoldDB" id="A0A5J4JPY8"/>
<evidence type="ECO:0000256" key="4">
    <source>
        <dbReference type="PIRNR" id="PIRNR006078"/>
    </source>
</evidence>
<comment type="similarity">
    <text evidence="1 4">Belongs to the glycerate kinase type-1 family.</text>
</comment>
<dbReference type="RefSeq" id="WP_151697957.1">
    <property type="nucleotide sequence ID" value="NZ_BKZP01000028.1"/>
</dbReference>
<dbReference type="PANTHER" id="PTHR21599:SF0">
    <property type="entry name" value="GLYCERATE KINASE"/>
    <property type="match status" value="1"/>
</dbReference>
<organism evidence="5 6">
    <name type="scientific">Weizmannia acidilactici</name>
    <dbReference type="NCBI Taxonomy" id="2607726"/>
    <lineage>
        <taxon>Bacteria</taxon>
        <taxon>Bacillati</taxon>
        <taxon>Bacillota</taxon>
        <taxon>Bacilli</taxon>
        <taxon>Bacillales</taxon>
        <taxon>Bacillaceae</taxon>
        <taxon>Heyndrickxia</taxon>
    </lineage>
</organism>
<evidence type="ECO:0000256" key="3">
    <source>
        <dbReference type="ARBA" id="ARBA00022777"/>
    </source>
</evidence>
<evidence type="ECO:0000256" key="1">
    <source>
        <dbReference type="ARBA" id="ARBA00006284"/>
    </source>
</evidence>
<keyword evidence="2 4" id="KW-0808">Transferase</keyword>